<evidence type="ECO:0000256" key="1">
    <source>
        <dbReference type="ARBA" id="ARBA00010617"/>
    </source>
</evidence>
<dbReference type="GO" id="GO:0020037">
    <property type="term" value="F:heme binding"/>
    <property type="evidence" value="ECO:0007669"/>
    <property type="project" value="InterPro"/>
</dbReference>
<dbReference type="GO" id="GO:0016705">
    <property type="term" value="F:oxidoreductase activity, acting on paired donors, with incorporation or reduction of molecular oxygen"/>
    <property type="evidence" value="ECO:0007669"/>
    <property type="project" value="InterPro"/>
</dbReference>
<dbReference type="AlphaFoldDB" id="A0AAD3SW32"/>
<dbReference type="InterPro" id="IPR017972">
    <property type="entry name" value="Cyt_P450_CS"/>
</dbReference>
<sequence>MGSHIDIKGREFELIAFGAGRRICPGLPTAHRMVHLTLGALIHSFDWKLDKGITPESMSMVDKLGFTLRKAQFLQAVPIQI</sequence>
<dbReference type="Proteomes" id="UP001279734">
    <property type="component" value="Unassembled WGS sequence"/>
</dbReference>
<keyword evidence="4" id="KW-1185">Reference proteome</keyword>
<dbReference type="PANTHER" id="PTHR47950">
    <property type="entry name" value="CYTOCHROME P450, FAMILY 76, SUBFAMILY C, POLYPEPTIDE 5-RELATED"/>
    <property type="match status" value="1"/>
</dbReference>
<evidence type="ECO:0000256" key="2">
    <source>
        <dbReference type="RuleBase" id="RU000461"/>
    </source>
</evidence>
<organism evidence="3 4">
    <name type="scientific">Nepenthes gracilis</name>
    <name type="common">Slender pitcher plant</name>
    <dbReference type="NCBI Taxonomy" id="150966"/>
    <lineage>
        <taxon>Eukaryota</taxon>
        <taxon>Viridiplantae</taxon>
        <taxon>Streptophyta</taxon>
        <taxon>Embryophyta</taxon>
        <taxon>Tracheophyta</taxon>
        <taxon>Spermatophyta</taxon>
        <taxon>Magnoliopsida</taxon>
        <taxon>eudicotyledons</taxon>
        <taxon>Gunneridae</taxon>
        <taxon>Pentapetalae</taxon>
        <taxon>Caryophyllales</taxon>
        <taxon>Nepenthaceae</taxon>
        <taxon>Nepenthes</taxon>
    </lineage>
</organism>
<dbReference type="InterPro" id="IPR036396">
    <property type="entry name" value="Cyt_P450_sf"/>
</dbReference>
<evidence type="ECO:0000313" key="4">
    <source>
        <dbReference type="Proteomes" id="UP001279734"/>
    </source>
</evidence>
<comment type="similarity">
    <text evidence="1 2">Belongs to the cytochrome P450 family.</text>
</comment>
<keyword evidence="2" id="KW-0349">Heme</keyword>
<accession>A0AAD3SW32</accession>
<evidence type="ECO:0000313" key="3">
    <source>
        <dbReference type="EMBL" id="GMH17136.1"/>
    </source>
</evidence>
<comment type="caution">
    <text evidence="3">The sequence shown here is derived from an EMBL/GenBank/DDBJ whole genome shotgun (WGS) entry which is preliminary data.</text>
</comment>
<keyword evidence="2" id="KW-0503">Monooxygenase</keyword>
<dbReference type="InterPro" id="IPR001128">
    <property type="entry name" value="Cyt_P450"/>
</dbReference>
<dbReference type="GO" id="GO:0004497">
    <property type="term" value="F:monooxygenase activity"/>
    <property type="evidence" value="ECO:0007669"/>
    <property type="project" value="UniProtKB-KW"/>
</dbReference>
<proteinExistence type="inferred from homology"/>
<dbReference type="Gene3D" id="1.10.630.10">
    <property type="entry name" value="Cytochrome P450"/>
    <property type="match status" value="1"/>
</dbReference>
<keyword evidence="2" id="KW-0560">Oxidoreductase</keyword>
<keyword evidence="2" id="KW-0479">Metal-binding</keyword>
<dbReference type="GO" id="GO:0005506">
    <property type="term" value="F:iron ion binding"/>
    <property type="evidence" value="ECO:0007669"/>
    <property type="project" value="InterPro"/>
</dbReference>
<reference evidence="3" key="1">
    <citation type="submission" date="2023-05" db="EMBL/GenBank/DDBJ databases">
        <title>Nepenthes gracilis genome sequencing.</title>
        <authorList>
            <person name="Fukushima K."/>
        </authorList>
    </citation>
    <scope>NUCLEOTIDE SEQUENCE</scope>
    <source>
        <strain evidence="3">SING2019-196</strain>
    </source>
</reference>
<dbReference type="PANTHER" id="PTHR47950:SF44">
    <property type="entry name" value="CYTOCHROME P450, FAMILY 76, SUBFAMILY C, POLYPEPTIDE 5-RELATED"/>
    <property type="match status" value="1"/>
</dbReference>
<dbReference type="SUPFAM" id="SSF48264">
    <property type="entry name" value="Cytochrome P450"/>
    <property type="match status" value="1"/>
</dbReference>
<dbReference type="Pfam" id="PF00067">
    <property type="entry name" value="p450"/>
    <property type="match status" value="1"/>
</dbReference>
<keyword evidence="2" id="KW-0408">Iron</keyword>
<evidence type="ECO:0008006" key="5">
    <source>
        <dbReference type="Google" id="ProtNLM"/>
    </source>
</evidence>
<protein>
    <recommendedName>
        <fullName evidence="5">Cytochrome P450</fullName>
    </recommendedName>
</protein>
<dbReference type="PROSITE" id="PS00086">
    <property type="entry name" value="CYTOCHROME_P450"/>
    <property type="match status" value="1"/>
</dbReference>
<gene>
    <name evidence="3" type="ORF">Nepgr_018977</name>
</gene>
<dbReference type="EMBL" id="BSYO01000017">
    <property type="protein sequence ID" value="GMH17136.1"/>
    <property type="molecule type" value="Genomic_DNA"/>
</dbReference>
<name>A0AAD3SW32_NEPGR</name>